<proteinExistence type="predicted"/>
<reference evidence="2" key="1">
    <citation type="submission" date="2019-12" db="EMBL/GenBank/DDBJ databases">
        <title>Genome sequencing and annotation of Brassica cretica.</title>
        <authorList>
            <person name="Studholme D.J."/>
            <person name="Sarris P.F."/>
        </authorList>
    </citation>
    <scope>NUCLEOTIDE SEQUENCE</scope>
    <source>
        <strain evidence="2">PFS-001/15</strain>
        <tissue evidence="2">Leaf</tissue>
    </source>
</reference>
<keyword evidence="1" id="KW-0812">Transmembrane</keyword>
<dbReference type="Proteomes" id="UP000712281">
    <property type="component" value="Unassembled WGS sequence"/>
</dbReference>
<sequence length="161" mass="17831">MVLVVVACSSTSLSWLIARAMSHHYNKFQVHCASLCSSSLRLPVLHRPSHYTPTHWLVALLDGFFCSLLHADQHSPAPNATPVLTPGIGILWTLLVMAFPWHPDGLVRALSFLGYAVCCAPFVWVAFLKITSHLQVLIEKEVLFPRLGDYSGITSGFSKLY</sequence>
<feature type="transmembrane region" description="Helical" evidence="1">
    <location>
        <begin position="107"/>
        <end position="128"/>
    </location>
</feature>
<gene>
    <name evidence="2" type="ORF">F2Q68_00027994</name>
</gene>
<accession>A0A8S9I8Q5</accession>
<keyword evidence="1" id="KW-0472">Membrane</keyword>
<evidence type="ECO:0000256" key="1">
    <source>
        <dbReference type="SAM" id="Phobius"/>
    </source>
</evidence>
<keyword evidence="1" id="KW-1133">Transmembrane helix</keyword>
<comment type="caution">
    <text evidence="2">The sequence shown here is derived from an EMBL/GenBank/DDBJ whole genome shotgun (WGS) entry which is preliminary data.</text>
</comment>
<dbReference type="AlphaFoldDB" id="A0A8S9I8Q5"/>
<evidence type="ECO:0000313" key="2">
    <source>
        <dbReference type="EMBL" id="KAF2566134.1"/>
    </source>
</evidence>
<organism evidence="2 3">
    <name type="scientific">Brassica cretica</name>
    <name type="common">Mustard</name>
    <dbReference type="NCBI Taxonomy" id="69181"/>
    <lineage>
        <taxon>Eukaryota</taxon>
        <taxon>Viridiplantae</taxon>
        <taxon>Streptophyta</taxon>
        <taxon>Embryophyta</taxon>
        <taxon>Tracheophyta</taxon>
        <taxon>Spermatophyta</taxon>
        <taxon>Magnoliopsida</taxon>
        <taxon>eudicotyledons</taxon>
        <taxon>Gunneridae</taxon>
        <taxon>Pentapetalae</taxon>
        <taxon>rosids</taxon>
        <taxon>malvids</taxon>
        <taxon>Brassicales</taxon>
        <taxon>Brassicaceae</taxon>
        <taxon>Brassiceae</taxon>
        <taxon>Brassica</taxon>
    </lineage>
</organism>
<name>A0A8S9I8Q5_BRACR</name>
<evidence type="ECO:0000313" key="3">
    <source>
        <dbReference type="Proteomes" id="UP000712281"/>
    </source>
</evidence>
<protein>
    <submittedName>
        <fullName evidence="2">Uncharacterized protein</fullName>
    </submittedName>
</protein>
<dbReference type="EMBL" id="QGKW02001911">
    <property type="protein sequence ID" value="KAF2566134.1"/>
    <property type="molecule type" value="Genomic_DNA"/>
</dbReference>
<feature type="transmembrane region" description="Helical" evidence="1">
    <location>
        <begin position="83"/>
        <end position="101"/>
    </location>
</feature>